<dbReference type="SMART" id="SM00710">
    <property type="entry name" value="PbH1"/>
    <property type="match status" value="6"/>
</dbReference>
<sequence length="1201" mass="133790">MASFDISRVAFDPRKHYGSVRMQQGRVLTDDDWNEKSRIEEEEQRRTQVDIIGGHGSPDNGFKIANVSNAGGFIDFDILKGALYLGGQRLQMDGQETFRLQKDWLQKKDGDFKVPVLLTPEPVYDLVYLESWQQPVSAVEDSSLFEKALGTGDTTTRMRYMRRVKIFSDTGSPDCPVSFQRLKNDWIAKKIGTIRRGNELVQDSSLKVTFGTSTAADDLCTPAIAGGYLGAENQAIRVQVTDIDYSNAPATGHFTWGFDNASPYYRVVVKSTPNGLVVEMKTAPKDQYHWPMAGQVVEFLPWSAVLPNNEKIAEQAGFMSKVLTSYNPDINNPGTGFFGIADAALPAEFGEWKNRTDRPSLALPAEFFYMRVWNRGADLASPEKIPFTVGTPVPLGTRGLEVTFNGTGFTSPDGLANNFWVIAARPSTPDVVVPWELSTTGISKHGVRLFYSPLAIIEWKLDANQNVTGTMIHDCRRRFRPLTEDECCCTYTVGDGVHSKGDFRSIQEAVDSLPAEGGKICVLPGIHDANVQIYNKQKIYISGCGEQTIVRSAFTTIKPIFVIRHSQRIRIDNMTMITLDGIAVVVEDDKMRVAASEEITIRENRILASIHAIRVNLQPEIAGNNRIKIAFNLIGMFDKREGGVAIFTLADDVVIERNRIVLIKDPGTPGGGNEPEPHPDPFDPCLDKGKIYKQHKEFLLMVNQLLHYAVSYTPGGAYTQRMALGGIQVGCGSEKVWILQNEITGGRGNGITLGHMPVPNNENQIIAFSPFLYDITIQENRIREMGHCGIGTVFHIRERDQSVIIHVDTLVICGNEIRYCIMEPNREQRFLLNGELNVAGISLAFCENCIIRENWVEQNGKNQLIPVTGIFIFFGEGIDIFNNRVVNNGADVLQQERTNAVRGGIVIWFAARLPRMKYASEPHVANNLTYKAANMLFPVVEADPAVRVHHNIVTQPLGHSLFVIAFGPVSIVDNQLISQGLNTGDRFSRLAGNVFILNLGISKDLLNIILMPLKNWGNVNPGMFQALTNSANASTRAFFILYQLLPSGKTLFNDNQVVLDLRTLESEQCISAQMILTLDDISFTDNQVECAGFTALLHNQSPSIDMVLFNTFLFSVSTRCSNNRFTDGFSYTFFSLISFALMNTAIGNQATHCLIVPYWSYRRKALNIELNVLTCEALKLEANLDKHNKNFGDLKFNYNSF</sequence>
<keyword evidence="1" id="KW-0175">Coiled coil</keyword>
<evidence type="ECO:0000313" key="2">
    <source>
        <dbReference type="EMBL" id="UOQ64805.1"/>
    </source>
</evidence>
<evidence type="ECO:0000313" key="3">
    <source>
        <dbReference type="Proteomes" id="UP000830401"/>
    </source>
</evidence>
<dbReference type="SUPFAM" id="SSF51126">
    <property type="entry name" value="Pectin lyase-like"/>
    <property type="match status" value="2"/>
</dbReference>
<gene>
    <name evidence="2" type="ORF">MUN86_14665</name>
</gene>
<dbReference type="Proteomes" id="UP000830401">
    <property type="component" value="Chromosome"/>
</dbReference>
<feature type="coiled-coil region" evidence="1">
    <location>
        <begin position="1163"/>
        <end position="1190"/>
    </location>
</feature>
<dbReference type="InterPro" id="IPR011050">
    <property type="entry name" value="Pectin_lyase_fold/virulence"/>
</dbReference>
<protein>
    <submittedName>
        <fullName evidence="2">DUF6519 domain-containing protein</fullName>
    </submittedName>
</protein>
<dbReference type="Pfam" id="PF20129">
    <property type="entry name" value="DUF6519"/>
    <property type="match status" value="1"/>
</dbReference>
<dbReference type="InterPro" id="IPR012334">
    <property type="entry name" value="Pectin_lyas_fold"/>
</dbReference>
<dbReference type="InterPro" id="IPR045392">
    <property type="entry name" value="DUF6519"/>
</dbReference>
<name>A0ABY4G1Z4_9BACT</name>
<keyword evidence="3" id="KW-1185">Reference proteome</keyword>
<dbReference type="RefSeq" id="WP_245118795.1">
    <property type="nucleotide sequence ID" value="NZ_CP095061.1"/>
</dbReference>
<dbReference type="Gene3D" id="2.160.20.10">
    <property type="entry name" value="Single-stranded right-handed beta-helix, Pectin lyase-like"/>
    <property type="match status" value="2"/>
</dbReference>
<accession>A0ABY4G1Z4</accession>
<organism evidence="2 3">
    <name type="scientific">Hymenobacter volaticus</name>
    <dbReference type="NCBI Taxonomy" id="2932254"/>
    <lineage>
        <taxon>Bacteria</taxon>
        <taxon>Pseudomonadati</taxon>
        <taxon>Bacteroidota</taxon>
        <taxon>Cytophagia</taxon>
        <taxon>Cytophagales</taxon>
        <taxon>Hymenobacteraceae</taxon>
        <taxon>Hymenobacter</taxon>
    </lineage>
</organism>
<evidence type="ECO:0000256" key="1">
    <source>
        <dbReference type="SAM" id="Coils"/>
    </source>
</evidence>
<dbReference type="EMBL" id="CP095061">
    <property type="protein sequence ID" value="UOQ64805.1"/>
    <property type="molecule type" value="Genomic_DNA"/>
</dbReference>
<dbReference type="InterPro" id="IPR006626">
    <property type="entry name" value="PbH1"/>
</dbReference>
<proteinExistence type="predicted"/>
<reference evidence="2" key="1">
    <citation type="submission" date="2022-04" db="EMBL/GenBank/DDBJ databases">
        <title>Hymenobacter sp. isolated from the air.</title>
        <authorList>
            <person name="Won M."/>
            <person name="Lee C.-M."/>
            <person name="Woen H.-Y."/>
            <person name="Kwon S.-W."/>
        </authorList>
    </citation>
    <scope>NUCLEOTIDE SEQUENCE</scope>
    <source>
        <strain evidence="2">5420S-77</strain>
    </source>
</reference>